<evidence type="ECO:0000313" key="3">
    <source>
        <dbReference type="Proteomes" id="UP001303160"/>
    </source>
</evidence>
<gene>
    <name evidence="2" type="ORF">QBC40DRAFT_345436</name>
</gene>
<dbReference type="EMBL" id="MU863882">
    <property type="protein sequence ID" value="KAK4204418.1"/>
    <property type="molecule type" value="Genomic_DNA"/>
</dbReference>
<organism evidence="2 3">
    <name type="scientific">Triangularia verruculosa</name>
    <dbReference type="NCBI Taxonomy" id="2587418"/>
    <lineage>
        <taxon>Eukaryota</taxon>
        <taxon>Fungi</taxon>
        <taxon>Dikarya</taxon>
        <taxon>Ascomycota</taxon>
        <taxon>Pezizomycotina</taxon>
        <taxon>Sordariomycetes</taxon>
        <taxon>Sordariomycetidae</taxon>
        <taxon>Sordariales</taxon>
        <taxon>Podosporaceae</taxon>
        <taxon>Triangularia</taxon>
    </lineage>
</organism>
<reference evidence="2" key="1">
    <citation type="journal article" date="2023" name="Mol. Phylogenet. Evol.">
        <title>Genome-scale phylogeny and comparative genomics of the fungal order Sordariales.</title>
        <authorList>
            <person name="Hensen N."/>
            <person name="Bonometti L."/>
            <person name="Westerberg I."/>
            <person name="Brannstrom I.O."/>
            <person name="Guillou S."/>
            <person name="Cros-Aarteil S."/>
            <person name="Calhoun S."/>
            <person name="Haridas S."/>
            <person name="Kuo A."/>
            <person name="Mondo S."/>
            <person name="Pangilinan J."/>
            <person name="Riley R."/>
            <person name="LaButti K."/>
            <person name="Andreopoulos B."/>
            <person name="Lipzen A."/>
            <person name="Chen C."/>
            <person name="Yan M."/>
            <person name="Daum C."/>
            <person name="Ng V."/>
            <person name="Clum A."/>
            <person name="Steindorff A."/>
            <person name="Ohm R.A."/>
            <person name="Martin F."/>
            <person name="Silar P."/>
            <person name="Natvig D.O."/>
            <person name="Lalanne C."/>
            <person name="Gautier V."/>
            <person name="Ament-Velasquez S.L."/>
            <person name="Kruys A."/>
            <person name="Hutchinson M.I."/>
            <person name="Powell A.J."/>
            <person name="Barry K."/>
            <person name="Miller A.N."/>
            <person name="Grigoriev I.V."/>
            <person name="Debuchy R."/>
            <person name="Gladieux P."/>
            <person name="Hiltunen Thoren M."/>
            <person name="Johannesson H."/>
        </authorList>
    </citation>
    <scope>NUCLEOTIDE SEQUENCE</scope>
    <source>
        <strain evidence="2">CBS 315.58</strain>
    </source>
</reference>
<feature type="compositionally biased region" description="Polar residues" evidence="1">
    <location>
        <begin position="91"/>
        <end position="111"/>
    </location>
</feature>
<feature type="compositionally biased region" description="Polar residues" evidence="1">
    <location>
        <begin position="22"/>
        <end position="34"/>
    </location>
</feature>
<comment type="caution">
    <text evidence="2">The sequence shown here is derived from an EMBL/GenBank/DDBJ whole genome shotgun (WGS) entry which is preliminary data.</text>
</comment>
<feature type="region of interest" description="Disordered" evidence="1">
    <location>
        <begin position="1"/>
        <end position="34"/>
    </location>
</feature>
<proteinExistence type="predicted"/>
<protein>
    <submittedName>
        <fullName evidence="2">Uncharacterized protein</fullName>
    </submittedName>
</protein>
<dbReference type="AlphaFoldDB" id="A0AAN6XPZ6"/>
<keyword evidence="3" id="KW-1185">Reference proteome</keyword>
<evidence type="ECO:0000256" key="1">
    <source>
        <dbReference type="SAM" id="MobiDB-lite"/>
    </source>
</evidence>
<dbReference type="Proteomes" id="UP001303160">
    <property type="component" value="Unassembled WGS sequence"/>
</dbReference>
<name>A0AAN6XPZ6_9PEZI</name>
<feature type="region of interest" description="Disordered" evidence="1">
    <location>
        <begin position="85"/>
        <end position="111"/>
    </location>
</feature>
<sequence>MVHVGNLSNRREGALTHRLPTQHPSWPQSKSDSSETFQLLGNHCKSIPIRSPKTWKLLSQLSEHFTSYGFWPESATCQAPQRLTLMKPSGLPTSSTSDQRPSTSGCRKLVTSSTSYPTSAAKSALPRAAVFISIVRTHRCSGAPLPSGMIISSVDSPLLSIRTSAPRHLTPSSSSPCVLRHRGISRPPSSRHTCLRTAASHPPCV</sequence>
<accession>A0AAN6XPZ6</accession>
<reference evidence="2" key="2">
    <citation type="submission" date="2023-05" db="EMBL/GenBank/DDBJ databases">
        <authorList>
            <consortium name="Lawrence Berkeley National Laboratory"/>
            <person name="Steindorff A."/>
            <person name="Hensen N."/>
            <person name="Bonometti L."/>
            <person name="Westerberg I."/>
            <person name="Brannstrom I.O."/>
            <person name="Guillou S."/>
            <person name="Cros-Aarteil S."/>
            <person name="Calhoun S."/>
            <person name="Haridas S."/>
            <person name="Kuo A."/>
            <person name="Mondo S."/>
            <person name="Pangilinan J."/>
            <person name="Riley R."/>
            <person name="Labutti K."/>
            <person name="Andreopoulos B."/>
            <person name="Lipzen A."/>
            <person name="Chen C."/>
            <person name="Yanf M."/>
            <person name="Daum C."/>
            <person name="Ng V."/>
            <person name="Clum A."/>
            <person name="Ohm R."/>
            <person name="Martin F."/>
            <person name="Silar P."/>
            <person name="Natvig D."/>
            <person name="Lalanne C."/>
            <person name="Gautier V."/>
            <person name="Ament-Velasquez S.L."/>
            <person name="Kruys A."/>
            <person name="Hutchinson M.I."/>
            <person name="Powell A.J."/>
            <person name="Barry K."/>
            <person name="Miller A.N."/>
            <person name="Grigoriev I.V."/>
            <person name="Debuchy R."/>
            <person name="Gladieux P."/>
            <person name="Thoren M.H."/>
            <person name="Johannesson H."/>
        </authorList>
    </citation>
    <scope>NUCLEOTIDE SEQUENCE</scope>
    <source>
        <strain evidence="2">CBS 315.58</strain>
    </source>
</reference>
<evidence type="ECO:0000313" key="2">
    <source>
        <dbReference type="EMBL" id="KAK4204418.1"/>
    </source>
</evidence>